<name>A0A2T7A7T3_TUBBO</name>
<dbReference type="EMBL" id="NESQ01000007">
    <property type="protein sequence ID" value="PUU83783.1"/>
    <property type="molecule type" value="Genomic_DNA"/>
</dbReference>
<keyword evidence="4" id="KW-1185">Reference proteome</keyword>
<feature type="transmembrane region" description="Helical" evidence="2">
    <location>
        <begin position="51"/>
        <end position="72"/>
    </location>
</feature>
<dbReference type="AlphaFoldDB" id="A0A2T7A7T3"/>
<keyword evidence="2" id="KW-0472">Membrane</keyword>
<keyword evidence="2" id="KW-0812">Transmembrane</keyword>
<feature type="transmembrane region" description="Helical" evidence="2">
    <location>
        <begin position="521"/>
        <end position="546"/>
    </location>
</feature>
<evidence type="ECO:0000313" key="3">
    <source>
        <dbReference type="EMBL" id="PUU83783.1"/>
    </source>
</evidence>
<evidence type="ECO:0000256" key="1">
    <source>
        <dbReference type="SAM" id="MobiDB-lite"/>
    </source>
</evidence>
<evidence type="ECO:0000313" key="4">
    <source>
        <dbReference type="Proteomes" id="UP000244722"/>
    </source>
</evidence>
<organism evidence="3 4">
    <name type="scientific">Tuber borchii</name>
    <name type="common">White truffle</name>
    <dbReference type="NCBI Taxonomy" id="42251"/>
    <lineage>
        <taxon>Eukaryota</taxon>
        <taxon>Fungi</taxon>
        <taxon>Dikarya</taxon>
        <taxon>Ascomycota</taxon>
        <taxon>Pezizomycotina</taxon>
        <taxon>Pezizomycetes</taxon>
        <taxon>Pezizales</taxon>
        <taxon>Tuberaceae</taxon>
        <taxon>Tuber</taxon>
    </lineage>
</organism>
<evidence type="ECO:0000256" key="2">
    <source>
        <dbReference type="SAM" id="Phobius"/>
    </source>
</evidence>
<accession>A0A2T7A7T3</accession>
<feature type="region of interest" description="Disordered" evidence="1">
    <location>
        <begin position="1"/>
        <end position="22"/>
    </location>
</feature>
<keyword evidence="2" id="KW-1133">Transmembrane helix</keyword>
<protein>
    <submittedName>
        <fullName evidence="3">Uncharacterized protein</fullName>
    </submittedName>
</protein>
<feature type="transmembrane region" description="Helical" evidence="2">
    <location>
        <begin position="160"/>
        <end position="183"/>
    </location>
</feature>
<dbReference type="Proteomes" id="UP000244722">
    <property type="component" value="Unassembled WGS sequence"/>
</dbReference>
<gene>
    <name evidence="3" type="ORF">B9Z19DRAFT_1038355</name>
</gene>
<sequence>MSHPQIISKHSDTFQNSPATDSNKVKESLIYSPREQPPKSFSSNAGFRKDLIVLLWRFFLTSLSLAILVMNLWGFSKWKPLTKWEQRSYNTISILATGMATLGLGSLLGYLGSMLRWPLLARTIHQMRDVDSILGMETPTRSLRLVKRHIRERRISRTTFIIGAYLVTNILGRLSVAIFGLAFNMNDEHRVTYPTLETNWTSALWTRNIDVFSNAPGAPGGIEIVEDFLNSAWNGLRNYGQTRMPGWVLRNDTEFGDINPDLRPDLEVLNTTLGVGIDTVEYWYNLKDFNENNTIPTNRTAHSAANCSLIEVGEGQYWRWNKWNRTGPFNWGDGYNDDVAARAIWISNDRAPYIEYAHWVSSWDSSNGSHTYSQIYILCSGFAWECRAALTETIGSKSDQPIQPRERFFHPTKLYGLLGIRSQAYTYNADTQVNITLDGLSNSPAQAAVDSLDIICSSNITMPLNQIVLNGYPLWVSGVVARLPILAIIEANKALPKIAQGPHPDRIYGDPYTHTTLEVKWLHVGVIAASITIGQLLAIGAVLYYCNGIYTRDDSHLATAELLKTVINTPGFDGSKLMTGKELAVSLDHFLEGGVSYGTRAGQDGGPPEVDLASGLDAKFPPFPPRATVLEEH</sequence>
<reference evidence="3 4" key="1">
    <citation type="submission" date="2017-04" db="EMBL/GenBank/DDBJ databases">
        <title>Draft genome sequence of Tuber borchii Vittad., a whitish edible truffle.</title>
        <authorList>
            <consortium name="DOE Joint Genome Institute"/>
            <person name="Murat C."/>
            <person name="Kuo A."/>
            <person name="Barry K.W."/>
            <person name="Clum A."/>
            <person name="Dockter R.B."/>
            <person name="Fauchery L."/>
            <person name="Iotti M."/>
            <person name="Kohler A."/>
            <person name="Labutti K."/>
            <person name="Lindquist E.A."/>
            <person name="Lipzen A."/>
            <person name="Ohm R.A."/>
            <person name="Wang M."/>
            <person name="Grigoriev I.V."/>
            <person name="Zambonelli A."/>
            <person name="Martin F.M."/>
        </authorList>
    </citation>
    <scope>NUCLEOTIDE SEQUENCE [LARGE SCALE GENOMIC DNA]</scope>
    <source>
        <strain evidence="3 4">Tbo3840</strain>
    </source>
</reference>
<feature type="transmembrane region" description="Helical" evidence="2">
    <location>
        <begin position="92"/>
        <end position="112"/>
    </location>
</feature>
<comment type="caution">
    <text evidence="3">The sequence shown here is derived from an EMBL/GenBank/DDBJ whole genome shotgun (WGS) entry which is preliminary data.</text>
</comment>
<dbReference type="OrthoDB" id="4768051at2759"/>
<proteinExistence type="predicted"/>
<feature type="compositionally biased region" description="Polar residues" evidence="1">
    <location>
        <begin position="13"/>
        <end position="22"/>
    </location>
</feature>